<feature type="transmembrane region" description="Helical" evidence="7">
    <location>
        <begin position="25"/>
        <end position="50"/>
    </location>
</feature>
<keyword evidence="5 7" id="KW-0472">Membrane</keyword>
<dbReference type="GO" id="GO:0005886">
    <property type="term" value="C:plasma membrane"/>
    <property type="evidence" value="ECO:0007669"/>
    <property type="project" value="UniProtKB-SubCell"/>
</dbReference>
<proteinExistence type="inferred from homology"/>
<evidence type="ECO:0000259" key="8">
    <source>
        <dbReference type="Pfam" id="PF02687"/>
    </source>
</evidence>
<keyword evidence="3 7" id="KW-0812">Transmembrane</keyword>
<keyword evidence="9" id="KW-0067">ATP-binding</keyword>
<keyword evidence="4 7" id="KW-1133">Transmembrane helix</keyword>
<comment type="subcellular location">
    <subcellularLocation>
        <location evidence="1">Cell membrane</location>
        <topology evidence="1">Multi-pass membrane protein</topology>
    </subcellularLocation>
</comment>
<dbReference type="GO" id="GO:0022857">
    <property type="term" value="F:transmembrane transporter activity"/>
    <property type="evidence" value="ECO:0007669"/>
    <property type="project" value="TreeGrafter"/>
</dbReference>
<reference evidence="9" key="1">
    <citation type="submission" date="2016-10" db="EMBL/GenBank/DDBJ databases">
        <title>Sequence of Gallionella enrichment culture.</title>
        <authorList>
            <person name="Poehlein A."/>
            <person name="Muehling M."/>
            <person name="Daniel R."/>
        </authorList>
    </citation>
    <scope>NUCLEOTIDE SEQUENCE</scope>
</reference>
<dbReference type="GO" id="GO:0005524">
    <property type="term" value="F:ATP binding"/>
    <property type="evidence" value="ECO:0007669"/>
    <property type="project" value="UniProtKB-KW"/>
</dbReference>
<evidence type="ECO:0000256" key="7">
    <source>
        <dbReference type="SAM" id="Phobius"/>
    </source>
</evidence>
<dbReference type="InterPro" id="IPR050250">
    <property type="entry name" value="Macrolide_Exporter_MacB"/>
</dbReference>
<evidence type="ECO:0000313" key="9">
    <source>
        <dbReference type="EMBL" id="OIQ78821.1"/>
    </source>
</evidence>
<dbReference type="PANTHER" id="PTHR30572">
    <property type="entry name" value="MEMBRANE COMPONENT OF TRANSPORTER-RELATED"/>
    <property type="match status" value="1"/>
</dbReference>
<gene>
    <name evidence="9" type="primary">macB_65</name>
    <name evidence="9" type="ORF">GALL_394710</name>
</gene>
<evidence type="ECO:0000256" key="5">
    <source>
        <dbReference type="ARBA" id="ARBA00023136"/>
    </source>
</evidence>
<name>A0A1J5QSC7_9ZZZZ</name>
<feature type="transmembrane region" description="Helical" evidence="7">
    <location>
        <begin position="62"/>
        <end position="85"/>
    </location>
</feature>
<dbReference type="EC" id="3.6.3.-" evidence="9"/>
<dbReference type="GO" id="GO:0016787">
    <property type="term" value="F:hydrolase activity"/>
    <property type="evidence" value="ECO:0007669"/>
    <property type="project" value="UniProtKB-KW"/>
</dbReference>
<evidence type="ECO:0000256" key="3">
    <source>
        <dbReference type="ARBA" id="ARBA00022692"/>
    </source>
</evidence>
<keyword evidence="9" id="KW-0547">Nucleotide-binding</keyword>
<comment type="similarity">
    <text evidence="6">Belongs to the ABC-4 integral membrane protein family.</text>
</comment>
<feature type="domain" description="ABC3 transporter permease C-terminal" evidence="8">
    <location>
        <begin position="2"/>
        <end position="93"/>
    </location>
</feature>
<evidence type="ECO:0000256" key="1">
    <source>
        <dbReference type="ARBA" id="ARBA00004651"/>
    </source>
</evidence>
<dbReference type="InterPro" id="IPR003838">
    <property type="entry name" value="ABC3_permease_C"/>
</dbReference>
<dbReference type="Pfam" id="PF02687">
    <property type="entry name" value="FtsX"/>
    <property type="match status" value="1"/>
</dbReference>
<evidence type="ECO:0000256" key="6">
    <source>
        <dbReference type="ARBA" id="ARBA00038076"/>
    </source>
</evidence>
<sequence>MLVSVTERTREIGIRKAIGAPRGAILGQFLVEATLLSLIGGIAGVVVGIVGSHFQIVGVTPVVVPSSVVLAFCISVAIGLFFGGYPANRAASLRPIEALRYE</sequence>
<keyword evidence="2" id="KW-1003">Cell membrane</keyword>
<evidence type="ECO:0000256" key="4">
    <source>
        <dbReference type="ARBA" id="ARBA00022989"/>
    </source>
</evidence>
<keyword evidence="9" id="KW-0378">Hydrolase</keyword>
<dbReference type="EMBL" id="MLJW01001328">
    <property type="protein sequence ID" value="OIQ78821.1"/>
    <property type="molecule type" value="Genomic_DNA"/>
</dbReference>
<dbReference type="AlphaFoldDB" id="A0A1J5QSC7"/>
<organism evidence="9">
    <name type="scientific">mine drainage metagenome</name>
    <dbReference type="NCBI Taxonomy" id="410659"/>
    <lineage>
        <taxon>unclassified sequences</taxon>
        <taxon>metagenomes</taxon>
        <taxon>ecological metagenomes</taxon>
    </lineage>
</organism>
<accession>A0A1J5QSC7</accession>
<dbReference type="PANTHER" id="PTHR30572:SF4">
    <property type="entry name" value="ABC TRANSPORTER PERMEASE YTRF"/>
    <property type="match status" value="1"/>
</dbReference>
<evidence type="ECO:0000256" key="2">
    <source>
        <dbReference type="ARBA" id="ARBA00022475"/>
    </source>
</evidence>
<protein>
    <submittedName>
        <fullName evidence="9">Macrolide export ATP-binding/permease protein MacB</fullName>
        <ecNumber evidence="9">3.6.3.-</ecNumber>
    </submittedName>
</protein>
<comment type="caution">
    <text evidence="9">The sequence shown here is derived from an EMBL/GenBank/DDBJ whole genome shotgun (WGS) entry which is preliminary data.</text>
</comment>